<evidence type="ECO:0000313" key="2">
    <source>
        <dbReference type="EMBL" id="KAH7049140.1"/>
    </source>
</evidence>
<reference evidence="2 3" key="1">
    <citation type="journal article" date="2021" name="Nat. Commun.">
        <title>Genetic determinants of endophytism in the Arabidopsis root mycobiome.</title>
        <authorList>
            <person name="Mesny F."/>
            <person name="Miyauchi S."/>
            <person name="Thiergart T."/>
            <person name="Pickel B."/>
            <person name="Atanasova L."/>
            <person name="Karlsson M."/>
            <person name="Huettel B."/>
            <person name="Barry K.W."/>
            <person name="Haridas S."/>
            <person name="Chen C."/>
            <person name="Bauer D."/>
            <person name="Andreopoulos W."/>
            <person name="Pangilinan J."/>
            <person name="LaButti K."/>
            <person name="Riley R."/>
            <person name="Lipzen A."/>
            <person name="Clum A."/>
            <person name="Drula E."/>
            <person name="Henrissat B."/>
            <person name="Kohler A."/>
            <person name="Grigoriev I.V."/>
            <person name="Martin F.M."/>
            <person name="Hacquard S."/>
        </authorList>
    </citation>
    <scope>NUCLEOTIDE SEQUENCE [LARGE SCALE GENOMIC DNA]</scope>
    <source>
        <strain evidence="2 3">MPI-SDFR-AT-0080</strain>
    </source>
</reference>
<comment type="caution">
    <text evidence="2">The sequence shown here is derived from an EMBL/GenBank/DDBJ whole genome shotgun (WGS) entry which is preliminary data.</text>
</comment>
<dbReference type="InterPro" id="IPR032710">
    <property type="entry name" value="NTF2-like_dom_sf"/>
</dbReference>
<accession>A0ABQ8G9C4</accession>
<name>A0ABQ8G9C4_9PEZI</name>
<organism evidence="2 3">
    <name type="scientific">Macrophomina phaseolina</name>
    <dbReference type="NCBI Taxonomy" id="35725"/>
    <lineage>
        <taxon>Eukaryota</taxon>
        <taxon>Fungi</taxon>
        <taxon>Dikarya</taxon>
        <taxon>Ascomycota</taxon>
        <taxon>Pezizomycotina</taxon>
        <taxon>Dothideomycetes</taxon>
        <taxon>Dothideomycetes incertae sedis</taxon>
        <taxon>Botryosphaeriales</taxon>
        <taxon>Botryosphaeriaceae</taxon>
        <taxon>Macrophomina</taxon>
    </lineage>
</organism>
<dbReference type="SUPFAM" id="SSF54427">
    <property type="entry name" value="NTF2-like"/>
    <property type="match status" value="1"/>
</dbReference>
<dbReference type="EMBL" id="JAGTJR010000014">
    <property type="protein sequence ID" value="KAH7049140.1"/>
    <property type="molecule type" value="Genomic_DNA"/>
</dbReference>
<dbReference type="Gene3D" id="3.10.450.50">
    <property type="match status" value="1"/>
</dbReference>
<dbReference type="Pfam" id="PF13577">
    <property type="entry name" value="SnoaL_4"/>
    <property type="match status" value="1"/>
</dbReference>
<dbReference type="Proteomes" id="UP000774617">
    <property type="component" value="Unassembled WGS sequence"/>
</dbReference>
<evidence type="ECO:0000313" key="3">
    <source>
        <dbReference type="Proteomes" id="UP000774617"/>
    </source>
</evidence>
<protein>
    <recommendedName>
        <fullName evidence="1">SnoaL-like domain-containing protein</fullName>
    </recommendedName>
</protein>
<dbReference type="InterPro" id="IPR037401">
    <property type="entry name" value="SnoaL-like"/>
</dbReference>
<evidence type="ECO:0000259" key="1">
    <source>
        <dbReference type="Pfam" id="PF13577"/>
    </source>
</evidence>
<proteinExistence type="predicted"/>
<feature type="domain" description="SnoaL-like" evidence="1">
    <location>
        <begin position="24"/>
        <end position="162"/>
    </location>
</feature>
<keyword evidence="3" id="KW-1185">Reference proteome</keyword>
<sequence>MSFLTASGAFPPIKPTTSHDVTAEERITAVDFVNRVNYLFEEFDHAKILSAFLPDAIAYHFHGTIRGHSGLKTFLEKDYPYLIPGVTRHATNHIVDRDDETGGVVVRYHTQLVRFAWPRDADKVTGMTAEAVESTDGLPAIWLWSPVIDRLKMTEEGWKVHEKYIGGSVVNKNLSPSPSE</sequence>
<gene>
    <name evidence="2" type="ORF">B0J12DRAFT_699790</name>
</gene>